<feature type="region of interest" description="Disordered" evidence="1">
    <location>
        <begin position="1"/>
        <end position="26"/>
    </location>
</feature>
<organism evidence="2 3">
    <name type="scientific">Cellulomonas cellasea</name>
    <dbReference type="NCBI Taxonomy" id="43670"/>
    <lineage>
        <taxon>Bacteria</taxon>
        <taxon>Bacillati</taxon>
        <taxon>Actinomycetota</taxon>
        <taxon>Actinomycetes</taxon>
        <taxon>Micrococcales</taxon>
        <taxon>Cellulomonadaceae</taxon>
        <taxon>Cellulomonas</taxon>
    </lineage>
</organism>
<reference evidence="2 3" key="2">
    <citation type="submission" date="2020-08" db="EMBL/GenBank/DDBJ databases">
        <authorList>
            <person name="Partida-Martinez L."/>
            <person name="Huntemann M."/>
            <person name="Clum A."/>
            <person name="Wang J."/>
            <person name="Palaniappan K."/>
            <person name="Ritter S."/>
            <person name="Chen I.-M."/>
            <person name="Stamatis D."/>
            <person name="Reddy T."/>
            <person name="O'Malley R."/>
            <person name="Daum C."/>
            <person name="Shapiro N."/>
            <person name="Ivanova N."/>
            <person name="Kyrpides N."/>
            <person name="Woyke T."/>
        </authorList>
    </citation>
    <scope>NUCLEOTIDE SEQUENCE [LARGE SCALE GENOMIC DNA]</scope>
    <source>
        <strain evidence="2 3">RAS26</strain>
    </source>
</reference>
<sequence>MSIIAHTPHTATDPAAPRRGSERARRAPYRVGDHVRALFADPVRGTCLALAAPVVAIDRDESRPSFPWGLTYEVEPGQWAGTHVNASGVDVHRYVEPSVTDLTIWEQADPAAQFAITLAAQLRQAGVVGPLARRAEDGHHIVRVLWPSGRGRLRVLVEAHHGMATFQVETYPDRDTPTPDTAREAFTVPHALGVILPALL</sequence>
<comment type="caution">
    <text evidence="2">The sequence shown here is derived from an EMBL/GenBank/DDBJ whole genome shotgun (WGS) entry which is preliminary data.</text>
</comment>
<dbReference type="EMBL" id="JACHVX010000001">
    <property type="protein sequence ID" value="MBB2921300.1"/>
    <property type="molecule type" value="Genomic_DNA"/>
</dbReference>
<gene>
    <name evidence="2" type="ORF">FHR80_000194</name>
</gene>
<accession>A0A7W4UBR8</accession>
<dbReference type="AlphaFoldDB" id="A0A7W4UBR8"/>
<protein>
    <submittedName>
        <fullName evidence="2">Uncharacterized protein</fullName>
    </submittedName>
</protein>
<name>A0A7W4UBR8_9CELL</name>
<evidence type="ECO:0000313" key="3">
    <source>
        <dbReference type="Proteomes" id="UP000518206"/>
    </source>
</evidence>
<dbReference type="RefSeq" id="WP_183294341.1">
    <property type="nucleotide sequence ID" value="NZ_JACHVX010000001.1"/>
</dbReference>
<proteinExistence type="predicted"/>
<reference evidence="2 3" key="1">
    <citation type="submission" date="2020-08" db="EMBL/GenBank/DDBJ databases">
        <title>The Agave Microbiome: Exploring the role of microbial communities in plant adaptations to desert environments.</title>
        <authorList>
            <person name="Partida-Martinez L.P."/>
        </authorList>
    </citation>
    <scope>NUCLEOTIDE SEQUENCE [LARGE SCALE GENOMIC DNA]</scope>
    <source>
        <strain evidence="2 3">RAS26</strain>
    </source>
</reference>
<feature type="compositionally biased region" description="Low complexity" evidence="1">
    <location>
        <begin position="1"/>
        <end position="17"/>
    </location>
</feature>
<evidence type="ECO:0000256" key="1">
    <source>
        <dbReference type="SAM" id="MobiDB-lite"/>
    </source>
</evidence>
<evidence type="ECO:0000313" key="2">
    <source>
        <dbReference type="EMBL" id="MBB2921300.1"/>
    </source>
</evidence>
<dbReference type="Proteomes" id="UP000518206">
    <property type="component" value="Unassembled WGS sequence"/>
</dbReference>